<evidence type="ECO:0000256" key="2">
    <source>
        <dbReference type="ARBA" id="ARBA00009200"/>
    </source>
</evidence>
<keyword evidence="3" id="KW-0539">Nucleus</keyword>
<dbReference type="InterPro" id="IPR015668">
    <property type="entry name" value="Bcl-9/Bcl-9l"/>
</dbReference>
<dbReference type="GO" id="GO:0045944">
    <property type="term" value="P:positive regulation of transcription by RNA polymerase II"/>
    <property type="evidence" value="ECO:0007669"/>
    <property type="project" value="TreeGrafter"/>
</dbReference>
<protein>
    <submittedName>
        <fullName evidence="5">Uncharacterized protein</fullName>
    </submittedName>
</protein>
<dbReference type="GO" id="GO:1990907">
    <property type="term" value="C:beta-catenin-TCF complex"/>
    <property type="evidence" value="ECO:0007669"/>
    <property type="project" value="TreeGrafter"/>
</dbReference>
<keyword evidence="6" id="KW-1185">Reference proteome</keyword>
<name>A0A8C4QF12_EPTBU</name>
<dbReference type="AlphaFoldDB" id="A0A8C4QF12"/>
<feature type="compositionally biased region" description="Gly residues" evidence="4">
    <location>
        <begin position="88"/>
        <end position="99"/>
    </location>
</feature>
<evidence type="ECO:0000313" key="6">
    <source>
        <dbReference type="Proteomes" id="UP000694388"/>
    </source>
</evidence>
<comment type="subcellular location">
    <subcellularLocation>
        <location evidence="1">Nucleus</location>
    </subcellularLocation>
</comment>
<feature type="region of interest" description="Disordered" evidence="4">
    <location>
        <begin position="72"/>
        <end position="138"/>
    </location>
</feature>
<proteinExistence type="inferred from homology"/>
<evidence type="ECO:0000256" key="1">
    <source>
        <dbReference type="ARBA" id="ARBA00004123"/>
    </source>
</evidence>
<dbReference type="PANTHER" id="PTHR15185:SF6">
    <property type="entry name" value="B-CELL LYMPHOMA 9 BETA-CATENIN BINDING DOMAIN-CONTAINING PROTEIN"/>
    <property type="match status" value="1"/>
</dbReference>
<dbReference type="PANTHER" id="PTHR15185">
    <property type="entry name" value="BCL9"/>
    <property type="match status" value="1"/>
</dbReference>
<evidence type="ECO:0000256" key="4">
    <source>
        <dbReference type="SAM" id="MobiDB-lite"/>
    </source>
</evidence>
<feature type="compositionally biased region" description="Pro residues" evidence="4">
    <location>
        <begin position="28"/>
        <end position="39"/>
    </location>
</feature>
<dbReference type="GO" id="GO:0008013">
    <property type="term" value="F:beta-catenin binding"/>
    <property type="evidence" value="ECO:0007669"/>
    <property type="project" value="InterPro"/>
</dbReference>
<reference evidence="5" key="1">
    <citation type="submission" date="2025-08" db="UniProtKB">
        <authorList>
            <consortium name="Ensembl"/>
        </authorList>
    </citation>
    <scope>IDENTIFICATION</scope>
</reference>
<feature type="region of interest" description="Disordered" evidence="4">
    <location>
        <begin position="1"/>
        <end position="42"/>
    </location>
</feature>
<dbReference type="Proteomes" id="UP000694388">
    <property type="component" value="Unplaced"/>
</dbReference>
<reference evidence="5" key="2">
    <citation type="submission" date="2025-09" db="UniProtKB">
        <authorList>
            <consortium name="Ensembl"/>
        </authorList>
    </citation>
    <scope>IDENTIFICATION</scope>
</reference>
<evidence type="ECO:0000256" key="3">
    <source>
        <dbReference type="ARBA" id="ARBA00023242"/>
    </source>
</evidence>
<dbReference type="GeneTree" id="ENSGT00940000173555"/>
<comment type="similarity">
    <text evidence="2">Belongs to the BCL9 family.</text>
</comment>
<dbReference type="GO" id="GO:0060070">
    <property type="term" value="P:canonical Wnt signaling pathway"/>
    <property type="evidence" value="ECO:0007669"/>
    <property type="project" value="InterPro"/>
</dbReference>
<dbReference type="Ensembl" id="ENSEBUT00000015076.1">
    <property type="protein sequence ID" value="ENSEBUP00000014500.1"/>
    <property type="gene ID" value="ENSEBUG00000009137.1"/>
</dbReference>
<dbReference type="GO" id="GO:0003713">
    <property type="term" value="F:transcription coactivator activity"/>
    <property type="evidence" value="ECO:0007669"/>
    <property type="project" value="InterPro"/>
</dbReference>
<sequence length="380" mass="38686">MVIVPGTGVGGGHPGPMPPTGPQIAAGLPPPFPGSAPEPPLRENPIAVMMSRMSQFPMPSAVPLYHDAIQTLSSPDDEQGGSPDCPTGGPGGRSPGGGARPPMGGLSRSRPPQQLPPHDPSLLSSHQPPPSLGIMASVSPMMHGGVNLSGTPTRPAYPSPMMHQVPPDAMLPPHSAASMHHQGGRTPGSHNTLQARFPTGAVTDAFGVLGMTRGQPMGECFPGAGTELLGDPDLQEVMRAGASGLPEFDLSRIIPAEKPSQTLQYFPQVVSRTSHKHRATFPQFPGPRSMLGNRAAFIVTTGGGPIPHELPLARPPLPPIPTDMLLGGLPPPGPTKGGDVTVAAMLPPLAQSMLGGGGGGGGRVGAGELPAGYGHPGLPY</sequence>
<accession>A0A8C4QF12</accession>
<evidence type="ECO:0000313" key="5">
    <source>
        <dbReference type="Ensembl" id="ENSEBUP00000014500.1"/>
    </source>
</evidence>
<organism evidence="5 6">
    <name type="scientific">Eptatretus burgeri</name>
    <name type="common">Inshore hagfish</name>
    <dbReference type="NCBI Taxonomy" id="7764"/>
    <lineage>
        <taxon>Eukaryota</taxon>
        <taxon>Metazoa</taxon>
        <taxon>Chordata</taxon>
        <taxon>Craniata</taxon>
        <taxon>Vertebrata</taxon>
        <taxon>Cyclostomata</taxon>
        <taxon>Myxini</taxon>
        <taxon>Myxiniformes</taxon>
        <taxon>Myxinidae</taxon>
        <taxon>Eptatretinae</taxon>
        <taxon>Eptatretus</taxon>
    </lineage>
</organism>